<organism evidence="2 3">
    <name type="scientific">Ephemerocybe angulata</name>
    <dbReference type="NCBI Taxonomy" id="980116"/>
    <lineage>
        <taxon>Eukaryota</taxon>
        <taxon>Fungi</taxon>
        <taxon>Dikarya</taxon>
        <taxon>Basidiomycota</taxon>
        <taxon>Agaricomycotina</taxon>
        <taxon>Agaricomycetes</taxon>
        <taxon>Agaricomycetidae</taxon>
        <taxon>Agaricales</taxon>
        <taxon>Agaricineae</taxon>
        <taxon>Psathyrellaceae</taxon>
        <taxon>Ephemerocybe</taxon>
    </lineage>
</organism>
<dbReference type="Proteomes" id="UP000521943">
    <property type="component" value="Unassembled WGS sequence"/>
</dbReference>
<proteinExistence type="predicted"/>
<comment type="caution">
    <text evidence="2">The sequence shown here is derived from an EMBL/GenBank/DDBJ whole genome shotgun (WGS) entry which is preliminary data.</text>
</comment>
<sequence>MLCHQINDEVEPASILVGSHHHVLVPQSPITHHPSRHLQRWISSDTCRAGLAPQRPHRRTSQHLRTSDASLGSPSSIPSSPTFIRSSSSAILERDLELLLLPPSPPHSANRHLNAHRIPRARGTAQLELSVPSARQHRRCCVRALGPSLGLGLRNWSVRTPSIASTVSNTFHSTIHPRPRPPISPVEFRPSRGCTIHRHYFSVARASTEGIVVRDSGSWLGTGLWERLECRTVESGMEWDGRAWGCNGWCGKDKAGGRGRDSGRGASCESLASCFGDC</sequence>
<feature type="region of interest" description="Disordered" evidence="1">
    <location>
        <begin position="50"/>
        <end position="82"/>
    </location>
</feature>
<evidence type="ECO:0000313" key="2">
    <source>
        <dbReference type="EMBL" id="KAF6749999.1"/>
    </source>
</evidence>
<gene>
    <name evidence="2" type="ORF">DFP72DRAFT_517148</name>
</gene>
<dbReference type="AlphaFoldDB" id="A0A8H6HNS0"/>
<feature type="compositionally biased region" description="Low complexity" evidence="1">
    <location>
        <begin position="67"/>
        <end position="82"/>
    </location>
</feature>
<name>A0A8H6HNS0_9AGAR</name>
<dbReference type="EMBL" id="JACGCI010000059">
    <property type="protein sequence ID" value="KAF6749999.1"/>
    <property type="molecule type" value="Genomic_DNA"/>
</dbReference>
<protein>
    <submittedName>
        <fullName evidence="2">Uncharacterized protein</fullName>
    </submittedName>
</protein>
<keyword evidence="3" id="KW-1185">Reference proteome</keyword>
<reference evidence="2 3" key="1">
    <citation type="submission" date="2020-07" db="EMBL/GenBank/DDBJ databases">
        <title>Comparative genomics of pyrophilous fungi reveals a link between fire events and developmental genes.</title>
        <authorList>
            <consortium name="DOE Joint Genome Institute"/>
            <person name="Steindorff A.S."/>
            <person name="Carver A."/>
            <person name="Calhoun S."/>
            <person name="Stillman K."/>
            <person name="Liu H."/>
            <person name="Lipzen A."/>
            <person name="Pangilinan J."/>
            <person name="Labutti K."/>
            <person name="Bruns T.D."/>
            <person name="Grigoriev I.V."/>
        </authorList>
    </citation>
    <scope>NUCLEOTIDE SEQUENCE [LARGE SCALE GENOMIC DNA]</scope>
    <source>
        <strain evidence="2 3">CBS 144469</strain>
    </source>
</reference>
<evidence type="ECO:0000313" key="3">
    <source>
        <dbReference type="Proteomes" id="UP000521943"/>
    </source>
</evidence>
<accession>A0A8H6HNS0</accession>
<dbReference type="OrthoDB" id="2563900at2759"/>
<evidence type="ECO:0000256" key="1">
    <source>
        <dbReference type="SAM" id="MobiDB-lite"/>
    </source>
</evidence>